<reference evidence="5" key="1">
    <citation type="submission" date="2020-12" db="EMBL/GenBank/DDBJ databases">
        <authorList>
            <person name="Iha C."/>
        </authorList>
    </citation>
    <scope>NUCLEOTIDE SEQUENCE</scope>
</reference>
<dbReference type="Pfam" id="PF06414">
    <property type="entry name" value="Zeta_toxin"/>
    <property type="match status" value="1"/>
</dbReference>
<dbReference type="GO" id="GO:0005524">
    <property type="term" value="F:ATP binding"/>
    <property type="evidence" value="ECO:0007669"/>
    <property type="project" value="UniProtKB-KW"/>
</dbReference>
<name>A0A8S1J2J5_9CHLO</name>
<proteinExistence type="predicted"/>
<comment type="caution">
    <text evidence="5">The sequence shown here is derived from an EMBL/GenBank/DDBJ whole genome shotgun (WGS) entry which is preliminary data.</text>
</comment>
<feature type="region of interest" description="Disordered" evidence="3">
    <location>
        <begin position="112"/>
        <end position="145"/>
    </location>
</feature>
<dbReference type="OrthoDB" id="10267859at2759"/>
<evidence type="ECO:0000313" key="5">
    <source>
        <dbReference type="EMBL" id="CAD7700223.1"/>
    </source>
</evidence>
<dbReference type="PANTHER" id="PTHR31153">
    <property type="entry name" value="CALMODULIN CALCIUM-DEPENDENT NAD KINASE"/>
    <property type="match status" value="1"/>
</dbReference>
<dbReference type="InterPro" id="IPR027417">
    <property type="entry name" value="P-loop_NTPase"/>
</dbReference>
<dbReference type="Gene3D" id="3.40.50.300">
    <property type="entry name" value="P-loop containing nucleotide triphosphate hydrolases"/>
    <property type="match status" value="1"/>
</dbReference>
<dbReference type="InterPro" id="IPR044802">
    <property type="entry name" value="NADKc-like"/>
</dbReference>
<dbReference type="GO" id="GO:0016301">
    <property type="term" value="F:kinase activity"/>
    <property type="evidence" value="ECO:0007669"/>
    <property type="project" value="InterPro"/>
</dbReference>
<gene>
    <name evidence="5" type="ORF">OSTQU699_LOCUS5583</name>
</gene>
<dbReference type="AlphaFoldDB" id="A0A8S1J2J5"/>
<feature type="domain" description="Zeta toxin" evidence="4">
    <location>
        <begin position="200"/>
        <end position="308"/>
    </location>
</feature>
<organism evidence="5 6">
    <name type="scientific">Ostreobium quekettii</name>
    <dbReference type="NCBI Taxonomy" id="121088"/>
    <lineage>
        <taxon>Eukaryota</taxon>
        <taxon>Viridiplantae</taxon>
        <taxon>Chlorophyta</taxon>
        <taxon>core chlorophytes</taxon>
        <taxon>Ulvophyceae</taxon>
        <taxon>TCBD clade</taxon>
        <taxon>Bryopsidales</taxon>
        <taxon>Ostreobineae</taxon>
        <taxon>Ostreobiaceae</taxon>
        <taxon>Ostreobium</taxon>
    </lineage>
</organism>
<protein>
    <recommendedName>
        <fullName evidence="4">Zeta toxin domain-containing protein</fullName>
    </recommendedName>
</protein>
<keyword evidence="6" id="KW-1185">Reference proteome</keyword>
<evidence type="ECO:0000256" key="2">
    <source>
        <dbReference type="ARBA" id="ARBA00022840"/>
    </source>
</evidence>
<dbReference type="EMBL" id="CAJHUC010001201">
    <property type="protein sequence ID" value="CAD7700223.1"/>
    <property type="molecule type" value="Genomic_DNA"/>
</dbReference>
<dbReference type="InterPro" id="IPR010488">
    <property type="entry name" value="Zeta_toxin_domain"/>
</dbReference>
<sequence>MVTQRSRTFESIRTIAALYLRADVAAMSDSIATFGLDTLLCSKVPAYTLLAKEGCAYQCRSLASQAMVRDLMALFEGLLSEYFSDAWHDVERTLEANEADLQMSGMVCVWEPGRPRGSPERGRKKKAPEGPGNDKGGRRNSGLAAVASARSRATANWRRAYKVALKQVTLNTLGVKRRFLTIHQMFQQLHASKGDAETGERRRQPTLLLLGGGMAAGKSTVREIIGHDDFWSKVGPSAVVVEADAIKNQDVVFQALSDRLGGDPAVSQLVHEYSTSNAEGMLVAAINSQRDVVFDGTMTWLPFVEQTIAMVRDHKHKYTRGVGWTQDADGNLREEYWKVCEGPGAEAQDSLPYRIELVGVTCDP</sequence>
<dbReference type="PANTHER" id="PTHR31153:SF1">
    <property type="entry name" value="CALMODULIN CALCIUM-DEPENDENT NAD KINASE"/>
    <property type="match status" value="1"/>
</dbReference>
<evidence type="ECO:0000313" key="6">
    <source>
        <dbReference type="Proteomes" id="UP000708148"/>
    </source>
</evidence>
<evidence type="ECO:0000256" key="3">
    <source>
        <dbReference type="SAM" id="MobiDB-lite"/>
    </source>
</evidence>
<feature type="non-terminal residue" evidence="5">
    <location>
        <position position="1"/>
    </location>
</feature>
<evidence type="ECO:0000256" key="1">
    <source>
        <dbReference type="ARBA" id="ARBA00022741"/>
    </source>
</evidence>
<keyword evidence="1" id="KW-0547">Nucleotide-binding</keyword>
<dbReference type="Proteomes" id="UP000708148">
    <property type="component" value="Unassembled WGS sequence"/>
</dbReference>
<evidence type="ECO:0000259" key="4">
    <source>
        <dbReference type="Pfam" id="PF06414"/>
    </source>
</evidence>
<accession>A0A8S1J2J5</accession>
<keyword evidence="2" id="KW-0067">ATP-binding</keyword>